<evidence type="ECO:0000313" key="1">
    <source>
        <dbReference type="EMBL" id="CAF1067778.1"/>
    </source>
</evidence>
<organism evidence="1 2">
    <name type="scientific">Brachionus calyciflorus</name>
    <dbReference type="NCBI Taxonomy" id="104777"/>
    <lineage>
        <taxon>Eukaryota</taxon>
        <taxon>Metazoa</taxon>
        <taxon>Spiralia</taxon>
        <taxon>Gnathifera</taxon>
        <taxon>Rotifera</taxon>
        <taxon>Eurotatoria</taxon>
        <taxon>Monogononta</taxon>
        <taxon>Pseudotrocha</taxon>
        <taxon>Ploima</taxon>
        <taxon>Brachionidae</taxon>
        <taxon>Brachionus</taxon>
    </lineage>
</organism>
<proteinExistence type="predicted"/>
<dbReference type="Gene3D" id="3.30.420.10">
    <property type="entry name" value="Ribonuclease H-like superfamily/Ribonuclease H"/>
    <property type="match status" value="1"/>
</dbReference>
<dbReference type="Proteomes" id="UP000663879">
    <property type="component" value="Unassembled WGS sequence"/>
</dbReference>
<dbReference type="GO" id="GO:0003676">
    <property type="term" value="F:nucleic acid binding"/>
    <property type="evidence" value="ECO:0007669"/>
    <property type="project" value="InterPro"/>
</dbReference>
<dbReference type="AlphaFoldDB" id="A0A814LND0"/>
<reference evidence="1" key="1">
    <citation type="submission" date="2021-02" db="EMBL/GenBank/DDBJ databases">
        <authorList>
            <person name="Nowell W R."/>
        </authorList>
    </citation>
    <scope>NUCLEOTIDE SEQUENCE</scope>
    <source>
        <strain evidence="1">Ploen Becks lab</strain>
    </source>
</reference>
<gene>
    <name evidence="1" type="ORF">OXX778_LOCUS19583</name>
</gene>
<comment type="caution">
    <text evidence="1">The sequence shown here is derived from an EMBL/GenBank/DDBJ whole genome shotgun (WGS) entry which is preliminary data.</text>
</comment>
<dbReference type="OrthoDB" id="413122at2759"/>
<evidence type="ECO:0000313" key="2">
    <source>
        <dbReference type="Proteomes" id="UP000663879"/>
    </source>
</evidence>
<dbReference type="EMBL" id="CAJNOC010006013">
    <property type="protein sequence ID" value="CAF1067778.1"/>
    <property type="molecule type" value="Genomic_DNA"/>
</dbReference>
<dbReference type="SUPFAM" id="SSF53098">
    <property type="entry name" value="Ribonuclease H-like"/>
    <property type="match status" value="1"/>
</dbReference>
<keyword evidence="2" id="KW-1185">Reference proteome</keyword>
<dbReference type="InterPro" id="IPR036397">
    <property type="entry name" value="RNaseH_sf"/>
</dbReference>
<accession>A0A814LND0</accession>
<dbReference type="InterPro" id="IPR012337">
    <property type="entry name" value="RNaseH-like_sf"/>
</dbReference>
<protein>
    <submittedName>
        <fullName evidence="1">Uncharacterized protein</fullName>
    </submittedName>
</protein>
<name>A0A814LND0_9BILA</name>
<sequence>MIRVFIDSEQPDWDIHLNKFSFAYNSAVHSVTKQTPFEMMFGQRPRIPIDFIFPNLDSLNRTPILEEYKLVNDLGEITVMEDYEKVIEQNVKAVAQNYSNELKEKLEIS</sequence>